<evidence type="ECO:0000256" key="1">
    <source>
        <dbReference type="SAM" id="Phobius"/>
    </source>
</evidence>
<keyword evidence="1" id="KW-1133">Transmembrane helix</keyword>
<evidence type="ECO:0000313" key="3">
    <source>
        <dbReference type="EMBL" id="WAR23135.1"/>
    </source>
</evidence>
<evidence type="ECO:0000259" key="2">
    <source>
        <dbReference type="PROSITE" id="PS50948"/>
    </source>
</evidence>
<dbReference type="CDD" id="cd01867">
    <property type="entry name" value="Rab8_Rab10_Rab13_like"/>
    <property type="match status" value="1"/>
</dbReference>
<dbReference type="Gene3D" id="3.50.4.10">
    <property type="entry name" value="Hepatocyte Growth Factor"/>
    <property type="match status" value="4"/>
</dbReference>
<feature type="domain" description="Apple" evidence="2">
    <location>
        <begin position="573"/>
        <end position="654"/>
    </location>
</feature>
<organism evidence="3 4">
    <name type="scientific">Mya arenaria</name>
    <name type="common">Soft-shell clam</name>
    <dbReference type="NCBI Taxonomy" id="6604"/>
    <lineage>
        <taxon>Eukaryota</taxon>
        <taxon>Metazoa</taxon>
        <taxon>Spiralia</taxon>
        <taxon>Lophotrochozoa</taxon>
        <taxon>Mollusca</taxon>
        <taxon>Bivalvia</taxon>
        <taxon>Autobranchia</taxon>
        <taxon>Heteroconchia</taxon>
        <taxon>Euheterodonta</taxon>
        <taxon>Imparidentia</taxon>
        <taxon>Neoheterodontei</taxon>
        <taxon>Myida</taxon>
        <taxon>Myoidea</taxon>
        <taxon>Myidae</taxon>
        <taxon>Mya</taxon>
    </lineage>
</organism>
<sequence length="1026" mass="115559">MAKKTYDLLFKLLLIGDSGVGKTCLLFRFSDDAFNTTFISTIGIDFKIKTVDLGGKKIKLQIWYIYMDTAGQERFHTITTSYYRGAMGIMLVYDITNARTFENISKWLRNIDEHANEDVEKMILGNKCDMEDKRQISKERGEGIAREHGIPFLETSAKANINVEKAFMDLAQAILNKTPGRDSQQGGGGVDVHRVPAGTVMPPVPTIPSTFQVRVEANILDKKTTIVAEEYYDMLNNRAALRTITNNTEDYMIFDYTNDQIIYDVNGICYADDMKYDDNQLLFGMKLQHGSGVPHIYTTSDTLHFAKNNGLLYMGRKAVRGIQCDWWRSCMYWSMLQSNFTLDYYFTAMYTNYTWLEPDNSHVVPIRAEITGNQYVPQNNGASYKTFHHIYEYFDFRHSIWAPEAKFMPPRGLKCAGRKSTKPVPNLTAQYSYREEIVDSLDSAISQADVYYDYSYKLVRFDYRPGNVYPYYTSNPVTEIHDYSTGIAYAIDKTLGNCSIIPIQNASFDASINITVNQNANKQFYIRMKSPSQLFYLDNKTYSYEGQDSWTEQNNLGQKSITKDVPIQLAITTPDSEHGIRMPNRYRQMSNDKQVTVTSAMDCARSCNDGSTLTGCMSFDYCPSNNLCGLSKSHTQDGSVVAGSTTCDHYDRTVDNTALMRSMDAAWTALKNSVLIGDFQFTVNVNGNPVKFTAGSIDENVKQNAQRQLSSQVLMNKFNMQINKNIPGYDDLVLTGVAIDDCASSCISEQSWVCNSFSYCFDTGYCVLSKLHPDTRPSVVVNKPLCDLYSKKYSADYQMIAGTTVLSSSDTIYQNIYTADQCAQLCSNYNGFNCKSFDFCDGISTCYLGKTHFYDVPQSDRQDSPMCNHFSRKYLADFQKNSRMQLLNKADRIIQNIPVDQCAKICVEQEAASCASFGYCGNSSECRLSTASMRNVGQVSSQPNLWCDIYSRTAFPDGTPYINNPQKYYAPPKSSGYSGGSMAGLAFGMIVLGLIIAVGVFFGYQKFRGSPMDNMAVSFVKDEHDA</sequence>
<gene>
    <name evidence="3" type="ORF">MAR_036804</name>
</gene>
<feature type="domain" description="Apple" evidence="2">
    <location>
        <begin position="713"/>
        <end position="793"/>
    </location>
</feature>
<accession>A0ABY7FLR7</accession>
<dbReference type="CDD" id="cd01099">
    <property type="entry name" value="PAN_AP_HGF"/>
    <property type="match status" value="1"/>
</dbReference>
<dbReference type="PRINTS" id="PR00449">
    <property type="entry name" value="RASTRNSFRMNG"/>
</dbReference>
<feature type="domain" description="Apple" evidence="2">
    <location>
        <begin position="867"/>
        <end position="954"/>
    </location>
</feature>
<dbReference type="SUPFAM" id="SSF57414">
    <property type="entry name" value="Hairpin loop containing domain-like"/>
    <property type="match status" value="3"/>
</dbReference>
<evidence type="ECO:0000313" key="4">
    <source>
        <dbReference type="Proteomes" id="UP001164746"/>
    </source>
</evidence>
<dbReference type="PANTHER" id="PTHR36902">
    <property type="entry name" value="ENRICHED IN SURFACE-LABELED PROTEOME PROTEIN 9"/>
    <property type="match status" value="1"/>
</dbReference>
<dbReference type="InterPro" id="IPR003609">
    <property type="entry name" value="Pan_app"/>
</dbReference>
<dbReference type="SMART" id="SM00173">
    <property type="entry name" value="RAS"/>
    <property type="match status" value="1"/>
</dbReference>
<keyword evidence="1" id="KW-0472">Membrane</keyword>
<dbReference type="InterPro" id="IPR058831">
    <property type="entry name" value="LolA-like_dom_2nd"/>
</dbReference>
<dbReference type="SMART" id="SM00174">
    <property type="entry name" value="RHO"/>
    <property type="match status" value="1"/>
</dbReference>
<dbReference type="Pfam" id="PF00071">
    <property type="entry name" value="Ras"/>
    <property type="match status" value="1"/>
</dbReference>
<dbReference type="InterPro" id="IPR027417">
    <property type="entry name" value="P-loop_NTPase"/>
</dbReference>
<name>A0ABY7FLR7_MYAAR</name>
<keyword evidence="1" id="KW-0812">Transmembrane</keyword>
<dbReference type="SMART" id="SM00175">
    <property type="entry name" value="RAB"/>
    <property type="match status" value="1"/>
</dbReference>
<dbReference type="NCBIfam" id="TIGR00231">
    <property type="entry name" value="small_GTP"/>
    <property type="match status" value="1"/>
</dbReference>
<dbReference type="PROSITE" id="PS50948">
    <property type="entry name" value="PAN"/>
    <property type="match status" value="3"/>
</dbReference>
<dbReference type="Pfam" id="PF25898">
    <property type="entry name" value="LolA_2nd_metazoa"/>
    <property type="match status" value="2"/>
</dbReference>
<protein>
    <submittedName>
        <fullName evidence="3">RAB10-like protein</fullName>
    </submittedName>
</protein>
<dbReference type="PROSITE" id="PS51419">
    <property type="entry name" value="RAB"/>
    <property type="match status" value="1"/>
</dbReference>
<proteinExistence type="predicted"/>
<dbReference type="SUPFAM" id="SSF52540">
    <property type="entry name" value="P-loop containing nucleoside triphosphate hydrolases"/>
    <property type="match status" value="1"/>
</dbReference>
<dbReference type="Gene3D" id="3.40.50.300">
    <property type="entry name" value="P-loop containing nucleotide triphosphate hydrolases"/>
    <property type="match status" value="1"/>
</dbReference>
<dbReference type="Proteomes" id="UP001164746">
    <property type="component" value="Chromosome 13"/>
</dbReference>
<reference evidence="3" key="1">
    <citation type="submission" date="2022-11" db="EMBL/GenBank/DDBJ databases">
        <title>Centuries of genome instability and evolution in soft-shell clam transmissible cancer (bioRxiv).</title>
        <authorList>
            <person name="Hart S.F.M."/>
            <person name="Yonemitsu M.A."/>
            <person name="Giersch R.M."/>
            <person name="Beal B.F."/>
            <person name="Arriagada G."/>
            <person name="Davis B.W."/>
            <person name="Ostrander E.A."/>
            <person name="Goff S.P."/>
            <person name="Metzger M.J."/>
        </authorList>
    </citation>
    <scope>NUCLEOTIDE SEQUENCE</scope>
    <source>
        <strain evidence="3">MELC-2E11</strain>
        <tissue evidence="3">Siphon/mantle</tissue>
    </source>
</reference>
<dbReference type="SMART" id="SM00176">
    <property type="entry name" value="RAN"/>
    <property type="match status" value="1"/>
</dbReference>
<dbReference type="EMBL" id="CP111024">
    <property type="protein sequence ID" value="WAR23135.1"/>
    <property type="molecule type" value="Genomic_DNA"/>
</dbReference>
<feature type="transmembrane region" description="Helical" evidence="1">
    <location>
        <begin position="982"/>
        <end position="1004"/>
    </location>
</feature>
<dbReference type="PANTHER" id="PTHR36902:SF1">
    <property type="entry name" value="ENRICHED IN SURFACE-LABELED PROTEOME PROTEIN 9"/>
    <property type="match status" value="1"/>
</dbReference>
<dbReference type="PROSITE" id="PS51420">
    <property type="entry name" value="RHO"/>
    <property type="match status" value="1"/>
</dbReference>
<dbReference type="InterPro" id="IPR001806">
    <property type="entry name" value="Small_GTPase"/>
</dbReference>
<keyword evidence="4" id="KW-1185">Reference proteome</keyword>
<dbReference type="SMART" id="SM00473">
    <property type="entry name" value="PAN_AP"/>
    <property type="match status" value="3"/>
</dbReference>
<dbReference type="PROSITE" id="PS51421">
    <property type="entry name" value="RAS"/>
    <property type="match status" value="1"/>
</dbReference>
<dbReference type="Pfam" id="PF00024">
    <property type="entry name" value="PAN_1"/>
    <property type="match status" value="3"/>
</dbReference>
<dbReference type="InterPro" id="IPR005225">
    <property type="entry name" value="Small_GTP-bd"/>
</dbReference>